<dbReference type="Proteomes" id="UP001153269">
    <property type="component" value="Unassembled WGS sequence"/>
</dbReference>
<evidence type="ECO:0000313" key="2">
    <source>
        <dbReference type="Proteomes" id="UP001153269"/>
    </source>
</evidence>
<dbReference type="EMBL" id="CADEAL010003335">
    <property type="protein sequence ID" value="CAB1444331.1"/>
    <property type="molecule type" value="Genomic_DNA"/>
</dbReference>
<dbReference type="AlphaFoldDB" id="A0A9N7V592"/>
<protein>
    <submittedName>
        <fullName evidence="1">Uncharacterized protein</fullName>
    </submittedName>
</protein>
<name>A0A9N7V592_PLEPL</name>
<proteinExistence type="predicted"/>
<accession>A0A9N7V592</accession>
<dbReference type="SUPFAM" id="SSF54928">
    <property type="entry name" value="RNA-binding domain, RBD"/>
    <property type="match status" value="1"/>
</dbReference>
<dbReference type="Gene3D" id="3.30.70.330">
    <property type="match status" value="1"/>
</dbReference>
<reference evidence="1" key="1">
    <citation type="submission" date="2020-03" db="EMBL/GenBank/DDBJ databases">
        <authorList>
            <person name="Weist P."/>
        </authorList>
    </citation>
    <scope>NUCLEOTIDE SEQUENCE</scope>
</reference>
<keyword evidence="2" id="KW-1185">Reference proteome</keyword>
<organism evidence="1 2">
    <name type="scientific">Pleuronectes platessa</name>
    <name type="common">European plaice</name>
    <dbReference type="NCBI Taxonomy" id="8262"/>
    <lineage>
        <taxon>Eukaryota</taxon>
        <taxon>Metazoa</taxon>
        <taxon>Chordata</taxon>
        <taxon>Craniata</taxon>
        <taxon>Vertebrata</taxon>
        <taxon>Euteleostomi</taxon>
        <taxon>Actinopterygii</taxon>
        <taxon>Neopterygii</taxon>
        <taxon>Teleostei</taxon>
        <taxon>Neoteleostei</taxon>
        <taxon>Acanthomorphata</taxon>
        <taxon>Carangaria</taxon>
        <taxon>Pleuronectiformes</taxon>
        <taxon>Pleuronectoidei</taxon>
        <taxon>Pleuronectidae</taxon>
        <taxon>Pleuronectes</taxon>
    </lineage>
</organism>
<dbReference type="GO" id="GO:0003676">
    <property type="term" value="F:nucleic acid binding"/>
    <property type="evidence" value="ECO:0007669"/>
    <property type="project" value="InterPro"/>
</dbReference>
<gene>
    <name evidence="1" type="ORF">PLEPLA_LOCUS32047</name>
</gene>
<comment type="caution">
    <text evidence="1">The sequence shown here is derived from an EMBL/GenBank/DDBJ whole genome shotgun (WGS) entry which is preliminary data.</text>
</comment>
<dbReference type="InterPro" id="IPR012677">
    <property type="entry name" value="Nucleotide-bd_a/b_plait_sf"/>
</dbReference>
<sequence>MDTDAPQRSAKFILPLHSDCSSLSSSSLNVGVIVSLCEPIEGLFSKGCAFLTYCARESAIKAQNALHEQKTLPGSSLSPPADFPSANPVLSIPSSSCLCSFFSPPLASMPLLFLRRSVS</sequence>
<dbReference type="InterPro" id="IPR035979">
    <property type="entry name" value="RBD_domain_sf"/>
</dbReference>
<evidence type="ECO:0000313" key="1">
    <source>
        <dbReference type="EMBL" id="CAB1444331.1"/>
    </source>
</evidence>